<dbReference type="Pfam" id="PF01614">
    <property type="entry name" value="IclR_C"/>
    <property type="match status" value="1"/>
</dbReference>
<dbReference type="SUPFAM" id="SSF55781">
    <property type="entry name" value="GAF domain-like"/>
    <property type="match status" value="1"/>
</dbReference>
<feature type="domain" description="IclR-ED" evidence="2">
    <location>
        <begin position="1"/>
        <end position="109"/>
    </location>
</feature>
<evidence type="ECO:0000313" key="3">
    <source>
        <dbReference type="EMBL" id="SDK77957.1"/>
    </source>
</evidence>
<dbReference type="Proteomes" id="UP000199213">
    <property type="component" value="Unassembled WGS sequence"/>
</dbReference>
<reference evidence="4" key="1">
    <citation type="submission" date="2016-10" db="EMBL/GenBank/DDBJ databases">
        <authorList>
            <person name="Varghese N."/>
            <person name="Submissions S."/>
        </authorList>
    </citation>
    <scope>NUCLEOTIDE SEQUENCE [LARGE SCALE GENOMIC DNA]</scope>
    <source>
        <strain evidence="4">DSM 45460</strain>
    </source>
</reference>
<dbReference type="AlphaFoldDB" id="A0A1G9EP18"/>
<keyword evidence="4" id="KW-1185">Reference proteome</keyword>
<organism evidence="3 4">
    <name type="scientific">Actinopolyspora mzabensis</name>
    <dbReference type="NCBI Taxonomy" id="995066"/>
    <lineage>
        <taxon>Bacteria</taxon>
        <taxon>Bacillati</taxon>
        <taxon>Actinomycetota</taxon>
        <taxon>Actinomycetes</taxon>
        <taxon>Actinopolysporales</taxon>
        <taxon>Actinopolysporaceae</taxon>
        <taxon>Actinopolyspora</taxon>
    </lineage>
</organism>
<evidence type="ECO:0000313" key="4">
    <source>
        <dbReference type="Proteomes" id="UP000199213"/>
    </source>
</evidence>
<dbReference type="PROSITE" id="PS51078">
    <property type="entry name" value="ICLR_ED"/>
    <property type="match status" value="1"/>
</dbReference>
<protein>
    <submittedName>
        <fullName evidence="3">Transcriptional regulator</fullName>
    </submittedName>
</protein>
<dbReference type="InterPro" id="IPR029016">
    <property type="entry name" value="GAF-like_dom_sf"/>
</dbReference>
<dbReference type="Gene3D" id="3.30.450.40">
    <property type="match status" value="1"/>
</dbReference>
<sequence length="167" mass="17848">MVGFPGELARAPTWLQEEILAGPLHAYTPRTVVDTGELRAMLAEVRRSGIALCRGFIATRATGVDGPLRTPNHTVVAALSMIVPNDEQARTHVPALQAATRGISHTRAGHDHEAHRGISRCSRRGPALSGYRTPDALPRARAPSALNSPSKLGVSVHALGRVRDHRG</sequence>
<dbReference type="RefSeq" id="WP_092631493.1">
    <property type="nucleotide sequence ID" value="NZ_FNFM01000012.1"/>
</dbReference>
<accession>A0A1G9EP18</accession>
<name>A0A1G9EP18_ACTMZ</name>
<dbReference type="EMBL" id="FNFM01000012">
    <property type="protein sequence ID" value="SDK77957.1"/>
    <property type="molecule type" value="Genomic_DNA"/>
</dbReference>
<gene>
    <name evidence="3" type="ORF">SAMN04487820_112182</name>
</gene>
<proteinExistence type="predicted"/>
<evidence type="ECO:0000256" key="1">
    <source>
        <dbReference type="SAM" id="MobiDB-lite"/>
    </source>
</evidence>
<feature type="region of interest" description="Disordered" evidence="1">
    <location>
        <begin position="107"/>
        <end position="149"/>
    </location>
</feature>
<dbReference type="OrthoDB" id="60629at2"/>
<evidence type="ECO:0000259" key="2">
    <source>
        <dbReference type="PROSITE" id="PS51078"/>
    </source>
</evidence>
<dbReference type="InterPro" id="IPR014757">
    <property type="entry name" value="Tscrpt_reg_IclR_C"/>
</dbReference>